<dbReference type="PANTHER" id="PTHR33886:SF8">
    <property type="entry name" value="UNSATURATED RHAMNOGALACTURONAN HYDROLASE (EUROFUNG)"/>
    <property type="match status" value="1"/>
</dbReference>
<sequence>MTMFLSDFGMRLQGAGAGSRARLVARTSRGVVFGVLVSAASMGVLAQSAPVVAPAAKVVPVDGHAAGDAPDDPGPLATGLSSELKPKAIDAAIKKVADWQVAHAEAQFNKQWTFAALYDGLLAASKTTGDPKYRDAVLHLAERSEWTLLDARFPHADDQALGQAYLDLYRDDRQPVRMADTKAIMDRLIVREDDPNKLLWWWCDALFMSPPVLLRMYAITKDRKYLDYMDHEWWLTSGSLYSPQEHLYFRDSRYFVQKQENGKPIFWSRGNGWVMGALVNVLRIMPADYPSRPKYVAQFREMAERLAAVQSPDGLWRSGLLDPESYELPEVSGSAFFTFAMAYGINEKILDRKTYLPVVERSWKGMLGHIYADGRLGSIQPIDAQPGKFKLSASYVYGVGGFLMAGSEMHRLAASRH</sequence>
<proteinExistence type="predicted"/>
<accession>A0A852VFU0</accession>
<dbReference type="InterPro" id="IPR010905">
    <property type="entry name" value="Glyco_hydro_88"/>
</dbReference>
<dbReference type="InterPro" id="IPR012341">
    <property type="entry name" value="6hp_glycosidase-like_sf"/>
</dbReference>
<dbReference type="PANTHER" id="PTHR33886">
    <property type="entry name" value="UNSATURATED RHAMNOGALACTURONAN HYDROLASE (EUROFUNG)"/>
    <property type="match status" value="1"/>
</dbReference>
<dbReference type="GO" id="GO:0016787">
    <property type="term" value="F:hydrolase activity"/>
    <property type="evidence" value="ECO:0007669"/>
    <property type="project" value="UniProtKB-KW"/>
</dbReference>
<reference evidence="2 3" key="1">
    <citation type="submission" date="2020-07" db="EMBL/GenBank/DDBJ databases">
        <title>Genomic Encyclopedia of Type Strains, Phase IV (KMG-V): Genome sequencing to study the core and pangenomes of soil and plant-associated prokaryotes.</title>
        <authorList>
            <person name="Whitman W."/>
        </authorList>
    </citation>
    <scope>NUCLEOTIDE SEQUENCE [LARGE SCALE GENOMIC DNA]</scope>
    <source>
        <strain evidence="2 3">M8UP22</strain>
    </source>
</reference>
<organism evidence="2 3">
    <name type="scientific">Tunturiibacter lichenicola</name>
    <dbReference type="NCBI Taxonomy" id="2051959"/>
    <lineage>
        <taxon>Bacteria</taxon>
        <taxon>Pseudomonadati</taxon>
        <taxon>Acidobacteriota</taxon>
        <taxon>Terriglobia</taxon>
        <taxon>Terriglobales</taxon>
        <taxon>Acidobacteriaceae</taxon>
        <taxon>Tunturiibacter</taxon>
    </lineage>
</organism>
<name>A0A852VFU0_9BACT</name>
<dbReference type="InterPro" id="IPR008928">
    <property type="entry name" value="6-hairpin_glycosidase_sf"/>
</dbReference>
<dbReference type="GO" id="GO:0005975">
    <property type="term" value="P:carbohydrate metabolic process"/>
    <property type="evidence" value="ECO:0007669"/>
    <property type="project" value="InterPro"/>
</dbReference>
<dbReference type="SUPFAM" id="SSF48208">
    <property type="entry name" value="Six-hairpin glycosidases"/>
    <property type="match status" value="1"/>
</dbReference>
<comment type="caution">
    <text evidence="2">The sequence shown here is derived from an EMBL/GenBank/DDBJ whole genome shotgun (WGS) entry which is preliminary data.</text>
</comment>
<dbReference type="Proteomes" id="UP000564385">
    <property type="component" value="Unassembled WGS sequence"/>
</dbReference>
<dbReference type="EMBL" id="JACCCU010000002">
    <property type="protein sequence ID" value="NYF90467.1"/>
    <property type="molecule type" value="Genomic_DNA"/>
</dbReference>
<protein>
    <submittedName>
        <fullName evidence="2">Rhamnogalacturonyl hydrolase YesR</fullName>
    </submittedName>
</protein>
<evidence type="ECO:0000313" key="3">
    <source>
        <dbReference type="Proteomes" id="UP000564385"/>
    </source>
</evidence>
<evidence type="ECO:0000313" key="2">
    <source>
        <dbReference type="EMBL" id="NYF90467.1"/>
    </source>
</evidence>
<gene>
    <name evidence="2" type="ORF">HDF08_002569</name>
</gene>
<evidence type="ECO:0000256" key="1">
    <source>
        <dbReference type="ARBA" id="ARBA00022801"/>
    </source>
</evidence>
<dbReference type="Pfam" id="PF07470">
    <property type="entry name" value="Glyco_hydro_88"/>
    <property type="match status" value="1"/>
</dbReference>
<keyword evidence="1 2" id="KW-0378">Hydrolase</keyword>
<dbReference type="AlphaFoldDB" id="A0A852VFU0"/>
<dbReference type="Gene3D" id="1.50.10.10">
    <property type="match status" value="1"/>
</dbReference>
<dbReference type="InterPro" id="IPR052043">
    <property type="entry name" value="PolySaccharide_Degr_Enz"/>
</dbReference>